<dbReference type="EMBL" id="JANPWB010000012">
    <property type="protein sequence ID" value="KAJ1113748.1"/>
    <property type="molecule type" value="Genomic_DNA"/>
</dbReference>
<dbReference type="AlphaFoldDB" id="A0AAV7NHB2"/>
<reference evidence="1" key="1">
    <citation type="journal article" date="2022" name="bioRxiv">
        <title>Sequencing and chromosome-scale assembly of the giantPleurodeles waltlgenome.</title>
        <authorList>
            <person name="Brown T."/>
            <person name="Elewa A."/>
            <person name="Iarovenko S."/>
            <person name="Subramanian E."/>
            <person name="Araus A.J."/>
            <person name="Petzold A."/>
            <person name="Susuki M."/>
            <person name="Suzuki K.-i.T."/>
            <person name="Hayashi T."/>
            <person name="Toyoda A."/>
            <person name="Oliveira C."/>
            <person name="Osipova E."/>
            <person name="Leigh N.D."/>
            <person name="Simon A."/>
            <person name="Yun M.H."/>
        </authorList>
    </citation>
    <scope>NUCLEOTIDE SEQUENCE</scope>
    <source>
        <strain evidence="1">20211129_DDA</strain>
        <tissue evidence="1">Liver</tissue>
    </source>
</reference>
<accession>A0AAV7NHB2</accession>
<organism evidence="1 2">
    <name type="scientific">Pleurodeles waltl</name>
    <name type="common">Iberian ribbed newt</name>
    <dbReference type="NCBI Taxonomy" id="8319"/>
    <lineage>
        <taxon>Eukaryota</taxon>
        <taxon>Metazoa</taxon>
        <taxon>Chordata</taxon>
        <taxon>Craniata</taxon>
        <taxon>Vertebrata</taxon>
        <taxon>Euteleostomi</taxon>
        <taxon>Amphibia</taxon>
        <taxon>Batrachia</taxon>
        <taxon>Caudata</taxon>
        <taxon>Salamandroidea</taxon>
        <taxon>Salamandridae</taxon>
        <taxon>Pleurodelinae</taxon>
        <taxon>Pleurodeles</taxon>
    </lineage>
</organism>
<protein>
    <submittedName>
        <fullName evidence="1">Uncharacterized protein</fullName>
    </submittedName>
</protein>
<evidence type="ECO:0000313" key="1">
    <source>
        <dbReference type="EMBL" id="KAJ1113748.1"/>
    </source>
</evidence>
<evidence type="ECO:0000313" key="2">
    <source>
        <dbReference type="Proteomes" id="UP001066276"/>
    </source>
</evidence>
<name>A0AAV7NHB2_PLEWA</name>
<keyword evidence="2" id="KW-1185">Reference proteome</keyword>
<gene>
    <name evidence="1" type="ORF">NDU88_001990</name>
</gene>
<sequence length="128" mass="14721">MGALMPKKEATGGRCTVLVVKWKKSSLEVEIEALIKRKKFDNSFKGYKITLQPSKETLVKAEELELELPAKPKLAEEQEETFKVKDDFYKSSYQEQMLKADTFEDWQDMDPDFTEEGMDTSLEALLTS</sequence>
<dbReference type="Proteomes" id="UP001066276">
    <property type="component" value="Chromosome 8"/>
</dbReference>
<proteinExistence type="predicted"/>
<comment type="caution">
    <text evidence="1">The sequence shown here is derived from an EMBL/GenBank/DDBJ whole genome shotgun (WGS) entry which is preliminary data.</text>
</comment>